<accession>A0A1W6ZLT1</accession>
<sequence length="274" mass="29413">MVALKSSARLVAGSCVSIAFALNCAVAQPAPAFEPKVGQRGKDVVWVPTNQKLVDKMLDMAKVTANDYVMDLGSGDGRTVITAAKRGATAQGIEYNPDMVELSKKNAEKEGVTPKASFEKADLFETDFSKATVVTMFLLPSINLKLRPKLLDMKPGTRIVSNSFDLGDWTADQTESVGEECSSHCTAYFWIVPAKVEGTWQTPQGELKLEQKYQMVSGTLKNGNVIAPVTHGKLTGDQIAFTAAGTRYTGTVNGNAIEGKSNEGGKEAVWKATK</sequence>
<dbReference type="InterPro" id="IPR026170">
    <property type="entry name" value="FAM173A/B"/>
</dbReference>
<gene>
    <name evidence="2" type="ORF">CAK95_03875</name>
</gene>
<dbReference type="CDD" id="cd02440">
    <property type="entry name" value="AdoMet_MTases"/>
    <property type="match status" value="1"/>
</dbReference>
<dbReference type="Gene3D" id="3.40.50.150">
    <property type="entry name" value="Vaccinia Virus protein VP39"/>
    <property type="match status" value="1"/>
</dbReference>
<proteinExistence type="predicted"/>
<evidence type="ECO:0000259" key="1">
    <source>
        <dbReference type="Pfam" id="PF13847"/>
    </source>
</evidence>
<dbReference type="SUPFAM" id="SSF53335">
    <property type="entry name" value="S-adenosyl-L-methionine-dependent methyltransferases"/>
    <property type="match status" value="1"/>
</dbReference>
<keyword evidence="2" id="KW-0489">Methyltransferase</keyword>
<dbReference type="PANTHER" id="PTHR13610">
    <property type="entry name" value="METHYLTRANSFERASE DOMAIN-CONTAINING PROTEIN"/>
    <property type="match status" value="1"/>
</dbReference>
<evidence type="ECO:0000313" key="3">
    <source>
        <dbReference type="Proteomes" id="UP000194137"/>
    </source>
</evidence>
<dbReference type="KEGG" id="psin:CAK95_03875"/>
<dbReference type="PANTHER" id="PTHR13610:SF11">
    <property type="entry name" value="METHYLTRANSFERASE DOMAIN-CONTAINING PROTEIN"/>
    <property type="match status" value="1"/>
</dbReference>
<feature type="domain" description="Methyltransferase" evidence="1">
    <location>
        <begin position="66"/>
        <end position="165"/>
    </location>
</feature>
<dbReference type="GO" id="GO:0032259">
    <property type="term" value="P:methylation"/>
    <property type="evidence" value="ECO:0007669"/>
    <property type="project" value="UniProtKB-KW"/>
</dbReference>
<dbReference type="EMBL" id="CP021112">
    <property type="protein sequence ID" value="ARP98321.1"/>
    <property type="molecule type" value="Genomic_DNA"/>
</dbReference>
<evidence type="ECO:0000313" key="2">
    <source>
        <dbReference type="EMBL" id="ARP98321.1"/>
    </source>
</evidence>
<dbReference type="InterPro" id="IPR029063">
    <property type="entry name" value="SAM-dependent_MTases_sf"/>
</dbReference>
<dbReference type="STRING" id="1235591.CAK95_03875"/>
<dbReference type="RefSeq" id="WP_086086736.1">
    <property type="nucleotide sequence ID" value="NZ_CP021112.1"/>
</dbReference>
<protein>
    <submittedName>
        <fullName evidence="2">SAM-dependent methyltransferase</fullName>
    </submittedName>
</protein>
<dbReference type="OrthoDB" id="281208at2"/>
<organism evidence="2 3">
    <name type="scientific">Pseudorhodoplanes sinuspersici</name>
    <dbReference type="NCBI Taxonomy" id="1235591"/>
    <lineage>
        <taxon>Bacteria</taxon>
        <taxon>Pseudomonadati</taxon>
        <taxon>Pseudomonadota</taxon>
        <taxon>Alphaproteobacteria</taxon>
        <taxon>Hyphomicrobiales</taxon>
        <taxon>Pseudorhodoplanes</taxon>
    </lineage>
</organism>
<dbReference type="Pfam" id="PF13847">
    <property type="entry name" value="Methyltransf_31"/>
    <property type="match status" value="1"/>
</dbReference>
<reference evidence="2 3" key="1">
    <citation type="submission" date="2017-05" db="EMBL/GenBank/DDBJ databases">
        <title>Full genome sequence of Pseudorhodoplanes sinuspersici.</title>
        <authorList>
            <person name="Dastgheib S.M.M."/>
            <person name="Shavandi M."/>
            <person name="Tirandaz H."/>
        </authorList>
    </citation>
    <scope>NUCLEOTIDE SEQUENCE [LARGE SCALE GENOMIC DNA]</scope>
    <source>
        <strain evidence="2 3">RIPI110</strain>
    </source>
</reference>
<dbReference type="InterPro" id="IPR025714">
    <property type="entry name" value="Methyltranfer_dom"/>
</dbReference>
<dbReference type="AlphaFoldDB" id="A0A1W6ZLT1"/>
<dbReference type="GO" id="GO:0016279">
    <property type="term" value="F:protein-lysine N-methyltransferase activity"/>
    <property type="evidence" value="ECO:0007669"/>
    <property type="project" value="InterPro"/>
</dbReference>
<keyword evidence="3" id="KW-1185">Reference proteome</keyword>
<name>A0A1W6ZLT1_9HYPH</name>
<dbReference type="Proteomes" id="UP000194137">
    <property type="component" value="Chromosome"/>
</dbReference>
<keyword evidence="2" id="KW-0808">Transferase</keyword>